<protein>
    <submittedName>
        <fullName evidence="1">Uncharacterized protein</fullName>
    </submittedName>
</protein>
<dbReference type="InterPro" id="IPR029006">
    <property type="entry name" value="ADF-H/Gelsolin-like_dom_sf"/>
</dbReference>
<sequence length="76" mass="8509">MKSTGLRNDGRIDDRSIWINYVSSLSTPLAIPLVYPRMVAIHNLGSKEDDESLVPPVIPLSSEHVSDEMMNLLFLL</sequence>
<organism evidence="1">
    <name type="scientific">Fagus sylvatica</name>
    <name type="common">Beechnut</name>
    <dbReference type="NCBI Taxonomy" id="28930"/>
    <lineage>
        <taxon>Eukaryota</taxon>
        <taxon>Viridiplantae</taxon>
        <taxon>Streptophyta</taxon>
        <taxon>Embryophyta</taxon>
        <taxon>Tracheophyta</taxon>
        <taxon>Spermatophyta</taxon>
        <taxon>Magnoliopsida</taxon>
        <taxon>eudicotyledons</taxon>
        <taxon>Gunneridae</taxon>
        <taxon>Pentapetalae</taxon>
        <taxon>rosids</taxon>
        <taxon>fabids</taxon>
        <taxon>Fagales</taxon>
        <taxon>Fagaceae</taxon>
        <taxon>Fagus</taxon>
    </lineage>
</organism>
<dbReference type="Gene3D" id="1.20.120.730">
    <property type="entry name" value="Sec23/Sec24 helical domain"/>
    <property type="match status" value="1"/>
</dbReference>
<dbReference type="PANTHER" id="PTHR13803">
    <property type="entry name" value="SEC24-RELATED PROTEIN"/>
    <property type="match status" value="1"/>
</dbReference>
<evidence type="ECO:0000313" key="1">
    <source>
        <dbReference type="EMBL" id="SPD16582.1"/>
    </source>
</evidence>
<dbReference type="PANTHER" id="PTHR13803:SF4">
    <property type="entry name" value="SECRETORY 24CD, ISOFORM C"/>
    <property type="match status" value="1"/>
</dbReference>
<dbReference type="GO" id="GO:0030127">
    <property type="term" value="C:COPII vesicle coat"/>
    <property type="evidence" value="ECO:0007669"/>
    <property type="project" value="TreeGrafter"/>
</dbReference>
<name>A0A2N9HW68_FAGSY</name>
<dbReference type="AlphaFoldDB" id="A0A2N9HW68"/>
<dbReference type="InterPro" id="IPR050550">
    <property type="entry name" value="SEC23_SEC24_subfamily"/>
</dbReference>
<dbReference type="GO" id="GO:0070971">
    <property type="term" value="C:endoplasmic reticulum exit site"/>
    <property type="evidence" value="ECO:0007669"/>
    <property type="project" value="TreeGrafter"/>
</dbReference>
<accession>A0A2N9HW68</accession>
<reference evidence="1" key="1">
    <citation type="submission" date="2018-02" db="EMBL/GenBank/DDBJ databases">
        <authorList>
            <person name="Cohen D.B."/>
            <person name="Kent A.D."/>
        </authorList>
    </citation>
    <scope>NUCLEOTIDE SEQUENCE</scope>
</reference>
<proteinExistence type="predicted"/>
<dbReference type="GO" id="GO:0008270">
    <property type="term" value="F:zinc ion binding"/>
    <property type="evidence" value="ECO:0007669"/>
    <property type="project" value="TreeGrafter"/>
</dbReference>
<dbReference type="GO" id="GO:0000149">
    <property type="term" value="F:SNARE binding"/>
    <property type="evidence" value="ECO:0007669"/>
    <property type="project" value="TreeGrafter"/>
</dbReference>
<dbReference type="Gene3D" id="3.40.20.10">
    <property type="entry name" value="Severin"/>
    <property type="match status" value="1"/>
</dbReference>
<gene>
    <name evidence="1" type="ORF">FSB_LOCUS44464</name>
</gene>
<dbReference type="EMBL" id="OIVN01004303">
    <property type="protein sequence ID" value="SPD16582.1"/>
    <property type="molecule type" value="Genomic_DNA"/>
</dbReference>
<dbReference type="GO" id="GO:0090110">
    <property type="term" value="P:COPII-coated vesicle cargo loading"/>
    <property type="evidence" value="ECO:0007669"/>
    <property type="project" value="TreeGrafter"/>
</dbReference>